<dbReference type="KEGG" id="psic:J4E96_12415"/>
<organism evidence="1 2">
    <name type="scientific">Pengzhenrongella sicca</name>
    <dbReference type="NCBI Taxonomy" id="2819238"/>
    <lineage>
        <taxon>Bacteria</taxon>
        <taxon>Bacillati</taxon>
        <taxon>Actinomycetota</taxon>
        <taxon>Actinomycetes</taxon>
        <taxon>Micrococcales</taxon>
        <taxon>Pengzhenrongella</taxon>
    </lineage>
</organism>
<dbReference type="Proteomes" id="UP000663937">
    <property type="component" value="Chromosome"/>
</dbReference>
<dbReference type="AlphaFoldDB" id="A0A8A4ZBD4"/>
<protein>
    <submittedName>
        <fullName evidence="1">Uncharacterized protein</fullName>
    </submittedName>
</protein>
<gene>
    <name evidence="1" type="ORF">J4E96_12415</name>
</gene>
<accession>A0A8A4ZBD4</accession>
<name>A0A8A4ZBD4_9MICO</name>
<reference evidence="1" key="1">
    <citation type="submission" date="2021-03" db="EMBL/GenBank/DDBJ databases">
        <title>Pengzhenrongella sicca gen. nov., sp. nov., a new member of suborder Micrococcineae isolated from High-Arctic tundra soil.</title>
        <authorList>
            <person name="Peng F."/>
        </authorList>
    </citation>
    <scope>NUCLEOTIDE SEQUENCE</scope>
    <source>
        <strain evidence="1">LRZ-2</strain>
    </source>
</reference>
<evidence type="ECO:0000313" key="1">
    <source>
        <dbReference type="EMBL" id="QTE28193.1"/>
    </source>
</evidence>
<proteinExistence type="predicted"/>
<evidence type="ECO:0000313" key="2">
    <source>
        <dbReference type="Proteomes" id="UP000663937"/>
    </source>
</evidence>
<keyword evidence="2" id="KW-1185">Reference proteome</keyword>
<sequence>MLLTDLQNRVRIALTTTIVNEWSLLSQAGGTSRPSERAVAFHLGWYLRPMVEGSWNIDCEYNRSGMHLEESVRLVDDEGRRIPDLIVHHRGKLGPEHNLLLLELATDRADVDGAAPTGDFRRARALQARFGYQYAAVLDLRLGAAGASAPVAPVWQWGELDRDPAEAEDVYEDDALAEILGRAGAAPRP</sequence>
<dbReference type="EMBL" id="CP071868">
    <property type="protein sequence ID" value="QTE28193.1"/>
    <property type="molecule type" value="Genomic_DNA"/>
</dbReference>
<dbReference type="RefSeq" id="WP_227422421.1">
    <property type="nucleotide sequence ID" value="NZ_CP071868.1"/>
</dbReference>